<feature type="domain" description="Methyltransferase type 11" evidence="1">
    <location>
        <begin position="42"/>
        <end position="136"/>
    </location>
</feature>
<reference evidence="2 3" key="1">
    <citation type="journal article" date="2015" name="Genome Announc.">
        <title>Draft Genome Sequence of the Thermophile Thermus filiformis ATCC 43280, Producer of Carotenoid-(Di)glucoside-Branched Fatty Acid (Di)esters and Source of Hyperthermostable Enzymes of Biotechnological Interest.</title>
        <authorList>
            <person name="Mandelli F."/>
            <person name="Oliveira Ramires B."/>
            <person name="Couger M.B."/>
            <person name="Paixao D.A."/>
            <person name="Camilo C.M."/>
            <person name="Polikarpov I."/>
            <person name="Prade R."/>
            <person name="Riano-Pachon D.M."/>
            <person name="Squina F.M."/>
        </authorList>
    </citation>
    <scope>NUCLEOTIDE SEQUENCE [LARGE SCALE GENOMIC DNA]</scope>
    <source>
        <strain evidence="2 3">ATCC 43280</strain>
    </source>
</reference>
<gene>
    <name evidence="2" type="ORF">THFILI_10965</name>
</gene>
<dbReference type="RefSeq" id="WP_038062555.1">
    <property type="nucleotide sequence ID" value="NZ_JPSL02000040.1"/>
</dbReference>
<dbReference type="PANTHER" id="PTHR42912:SF93">
    <property type="entry name" value="N6-ADENOSINE-METHYLTRANSFERASE TMT1A"/>
    <property type="match status" value="1"/>
</dbReference>
<dbReference type="Gene3D" id="3.40.50.150">
    <property type="entry name" value="Vaccinia Virus protein VP39"/>
    <property type="match status" value="1"/>
</dbReference>
<dbReference type="Gene3D" id="1.10.8.900">
    <property type="match status" value="1"/>
</dbReference>
<proteinExistence type="predicted"/>
<name>A0A0A2WRL5_THEFI</name>
<dbReference type="InterPro" id="IPR029063">
    <property type="entry name" value="SAM-dependent_MTases_sf"/>
</dbReference>
<sequence>MSFASRVAYAYDRARAHPPEVSGQVAGAMAAELAGVEDPVFLELGVGTGRIALPLIARGYRYLALDRDPAMLEVFRQKVAGVTRKVRILQADAREVPLEDESVDAVVVVHLWHLLEDWPRALAEALRVLRPGGVLLEGWDEAEASVDLRVQEVWRRLVAEEGVEVERGRHKRRLSQVEAALKDLGLAPKAAVVARWTEERSLRQSLENLQEQLYSFTWGVPEEVHRRAMERLYAWAEAEYQDLDRTFPISWRFVLRSTRLA</sequence>
<comment type="caution">
    <text evidence="2">The sequence shown here is derived from an EMBL/GenBank/DDBJ whole genome shotgun (WGS) entry which is preliminary data.</text>
</comment>
<dbReference type="SUPFAM" id="SSF53335">
    <property type="entry name" value="S-adenosyl-L-methionine-dependent methyltransferases"/>
    <property type="match status" value="1"/>
</dbReference>
<dbReference type="Pfam" id="PF08241">
    <property type="entry name" value="Methyltransf_11"/>
    <property type="match status" value="1"/>
</dbReference>
<organism evidence="2 3">
    <name type="scientific">Thermus filiformis</name>
    <dbReference type="NCBI Taxonomy" id="276"/>
    <lineage>
        <taxon>Bacteria</taxon>
        <taxon>Thermotogati</taxon>
        <taxon>Deinococcota</taxon>
        <taxon>Deinococci</taxon>
        <taxon>Thermales</taxon>
        <taxon>Thermaceae</taxon>
        <taxon>Thermus</taxon>
    </lineage>
</organism>
<evidence type="ECO:0000313" key="2">
    <source>
        <dbReference type="EMBL" id="KGQ22463.1"/>
    </source>
</evidence>
<keyword evidence="2" id="KW-0489">Methyltransferase</keyword>
<dbReference type="CDD" id="cd02440">
    <property type="entry name" value="AdoMet_MTases"/>
    <property type="match status" value="1"/>
</dbReference>
<dbReference type="InterPro" id="IPR013216">
    <property type="entry name" value="Methyltransf_11"/>
</dbReference>
<evidence type="ECO:0000313" key="3">
    <source>
        <dbReference type="Proteomes" id="UP000030364"/>
    </source>
</evidence>
<protein>
    <submittedName>
        <fullName evidence="2">Methyltransferase</fullName>
    </submittedName>
</protein>
<dbReference type="AlphaFoldDB" id="A0A0A2WRL5"/>
<dbReference type="PANTHER" id="PTHR42912">
    <property type="entry name" value="METHYLTRANSFERASE"/>
    <property type="match status" value="1"/>
</dbReference>
<dbReference type="OrthoDB" id="9784101at2"/>
<dbReference type="Proteomes" id="UP000030364">
    <property type="component" value="Unassembled WGS sequence"/>
</dbReference>
<keyword evidence="2" id="KW-0808">Transferase</keyword>
<dbReference type="STRING" id="276.THFILI_10965"/>
<dbReference type="GO" id="GO:0032259">
    <property type="term" value="P:methylation"/>
    <property type="evidence" value="ECO:0007669"/>
    <property type="project" value="UniProtKB-KW"/>
</dbReference>
<keyword evidence="3" id="KW-1185">Reference proteome</keyword>
<dbReference type="GO" id="GO:0008757">
    <property type="term" value="F:S-adenosylmethionine-dependent methyltransferase activity"/>
    <property type="evidence" value="ECO:0007669"/>
    <property type="project" value="InterPro"/>
</dbReference>
<dbReference type="PATRIC" id="fig|276.5.peg.721"/>
<accession>A0A0A2WRL5</accession>
<dbReference type="EMBL" id="JPSL02000040">
    <property type="protein sequence ID" value="KGQ22463.1"/>
    <property type="molecule type" value="Genomic_DNA"/>
</dbReference>
<dbReference type="InterPro" id="IPR050508">
    <property type="entry name" value="Methyltransf_Superfamily"/>
</dbReference>
<evidence type="ECO:0000259" key="1">
    <source>
        <dbReference type="Pfam" id="PF08241"/>
    </source>
</evidence>